<reference evidence="2" key="1">
    <citation type="submission" date="2016-05" db="EMBL/GenBank/DDBJ databases">
        <authorList>
            <person name="Baek K."/>
            <person name="Yang S.-J."/>
        </authorList>
    </citation>
    <scope>NUCLEOTIDE SEQUENCE [LARGE SCALE GENOMIC DNA]</scope>
    <source>
        <strain evidence="2">ST58-10</strain>
    </source>
</reference>
<dbReference type="KEGG" id="mars:A8C75_06770"/>
<evidence type="ECO:0000313" key="1">
    <source>
        <dbReference type="EMBL" id="ANG62223.1"/>
    </source>
</evidence>
<dbReference type="AlphaFoldDB" id="A0A1A9EXG7"/>
<reference evidence="1 2" key="2">
    <citation type="journal article" date="2018" name="Int. J. Syst. Evol. Microbiol.">
        <title>Marinobacterium aestuarii sp. nov., a benzene-degrading marine bacterium isolated from estuary sediment.</title>
        <authorList>
            <person name="Bae S.S."/>
            <person name="Jung J."/>
            <person name="Chung D."/>
            <person name="Baek K."/>
        </authorList>
    </citation>
    <scope>NUCLEOTIDE SEQUENCE [LARGE SCALE GENOMIC DNA]</scope>
    <source>
        <strain evidence="1 2">ST58-10</strain>
    </source>
</reference>
<organism evidence="1 2">
    <name type="scientific">Marinobacterium aestuarii</name>
    <dbReference type="NCBI Taxonomy" id="1821621"/>
    <lineage>
        <taxon>Bacteria</taxon>
        <taxon>Pseudomonadati</taxon>
        <taxon>Pseudomonadota</taxon>
        <taxon>Gammaproteobacteria</taxon>
        <taxon>Oceanospirillales</taxon>
        <taxon>Oceanospirillaceae</taxon>
        <taxon>Marinobacterium</taxon>
    </lineage>
</organism>
<proteinExistence type="predicted"/>
<dbReference type="EMBL" id="CP015839">
    <property type="protein sequence ID" value="ANG62223.1"/>
    <property type="molecule type" value="Genomic_DNA"/>
</dbReference>
<accession>A0A1A9EXG7</accession>
<evidence type="ECO:0000313" key="2">
    <source>
        <dbReference type="Proteomes" id="UP000078070"/>
    </source>
</evidence>
<protein>
    <submittedName>
        <fullName evidence="1">Uncharacterized protein</fullName>
    </submittedName>
</protein>
<keyword evidence="2" id="KW-1185">Reference proteome</keyword>
<dbReference type="RefSeq" id="WP_067379798.1">
    <property type="nucleotide sequence ID" value="NZ_CP015839.1"/>
</dbReference>
<name>A0A1A9EXG7_9GAMM</name>
<dbReference type="Proteomes" id="UP000078070">
    <property type="component" value="Chromosome"/>
</dbReference>
<gene>
    <name evidence="1" type="ORF">A8C75_06770</name>
</gene>
<sequence length="123" mass="13364">MSQTDTSTQHIIDIAVTMSQVAKAEGEQIEPEDLLSGIDYFLCEASRLLTTEAILSLTPSQWAVIISHTNANGLAAAEVLSMLLQTGIGQAPQAIRDFAASRPPIRLPERNPSLPRSRLRLVK</sequence>